<comment type="caution">
    <text evidence="1">The sequence shown here is derived from an EMBL/GenBank/DDBJ whole genome shotgun (WGS) entry which is preliminary data.</text>
</comment>
<reference evidence="1 2" key="1">
    <citation type="submission" date="2018-05" db="EMBL/GenBank/DDBJ databases">
        <title>Genetic diversity of glacier-inhabiting Cryobacterium bacteria in China and description of Cryobacterium mengkeensis sp. nov. and Arthrobacter glacialis sp. nov.</title>
        <authorList>
            <person name="Liu Q."/>
            <person name="Xin Y.-H."/>
        </authorList>
    </citation>
    <scope>NUCLEOTIDE SEQUENCE [LARGE SCALE GENOMIC DNA]</scope>
    <source>
        <strain evidence="1 2">LI2</strain>
    </source>
</reference>
<gene>
    <name evidence="1" type="ORF">CVV68_10395</name>
</gene>
<protein>
    <submittedName>
        <fullName evidence="1">Uncharacterized protein</fullName>
    </submittedName>
</protein>
<evidence type="ECO:0000313" key="1">
    <source>
        <dbReference type="EMBL" id="PYI67490.1"/>
    </source>
</evidence>
<dbReference type="EMBL" id="QJVD01000009">
    <property type="protein sequence ID" value="PYI67490.1"/>
    <property type="molecule type" value="Genomic_DNA"/>
</dbReference>
<dbReference type="OrthoDB" id="4965096at2"/>
<name>A0A2V5LJY1_9MICC</name>
<keyword evidence="2" id="KW-1185">Reference proteome</keyword>
<dbReference type="AlphaFoldDB" id="A0A2V5LJY1"/>
<proteinExistence type="predicted"/>
<evidence type="ECO:0000313" key="2">
    <source>
        <dbReference type="Proteomes" id="UP000247832"/>
    </source>
</evidence>
<dbReference type="Proteomes" id="UP000247832">
    <property type="component" value="Unassembled WGS sequence"/>
</dbReference>
<accession>A0A2V5LJY1</accession>
<organism evidence="1 2">
    <name type="scientific">Arthrobacter livingstonensis</name>
    <dbReference type="NCBI Taxonomy" id="670078"/>
    <lineage>
        <taxon>Bacteria</taxon>
        <taxon>Bacillati</taxon>
        <taxon>Actinomycetota</taxon>
        <taxon>Actinomycetes</taxon>
        <taxon>Micrococcales</taxon>
        <taxon>Micrococcaceae</taxon>
        <taxon>Arthrobacter</taxon>
    </lineage>
</organism>
<sequence>MKQLPESYMVYLEGRDEAFTDTVMPIMQQSAADQLHGVKVVKLPHGYQAHLDDTIPFGEVREAVD</sequence>
<dbReference type="RefSeq" id="WP_110500930.1">
    <property type="nucleotide sequence ID" value="NZ_QJVD01000009.1"/>
</dbReference>